<accession>A0A2W2AYF2</accession>
<keyword evidence="4" id="KW-1185">Reference proteome</keyword>
<keyword evidence="1" id="KW-0560">Oxidoreductase</keyword>
<dbReference type="InterPro" id="IPR020936">
    <property type="entry name" value="TrhO"/>
</dbReference>
<evidence type="ECO:0000256" key="1">
    <source>
        <dbReference type="HAMAP-Rule" id="MF_00469"/>
    </source>
</evidence>
<dbReference type="GO" id="GO:0006400">
    <property type="term" value="P:tRNA modification"/>
    <property type="evidence" value="ECO:0007669"/>
    <property type="project" value="UniProtKB-UniRule"/>
</dbReference>
<dbReference type="EMBL" id="QKVK01000002">
    <property type="protein sequence ID" value="PZF77620.1"/>
    <property type="molecule type" value="Genomic_DNA"/>
</dbReference>
<evidence type="ECO:0000313" key="4">
    <source>
        <dbReference type="Proteomes" id="UP000248795"/>
    </source>
</evidence>
<dbReference type="Gene3D" id="3.40.250.10">
    <property type="entry name" value="Rhodanese-like domain"/>
    <property type="match status" value="1"/>
</dbReference>
<dbReference type="PANTHER" id="PTHR43268">
    <property type="entry name" value="THIOSULFATE SULFURTRANSFERASE/RHODANESE-LIKE DOMAIN-CONTAINING PROTEIN 2"/>
    <property type="match status" value="1"/>
</dbReference>
<proteinExistence type="inferred from homology"/>
<dbReference type="GO" id="GO:0016740">
    <property type="term" value="F:transferase activity"/>
    <property type="evidence" value="ECO:0007669"/>
    <property type="project" value="UniProtKB-KW"/>
</dbReference>
<dbReference type="Proteomes" id="UP000248795">
    <property type="component" value="Unassembled WGS sequence"/>
</dbReference>
<name>A0A2W2AYF2_9HYPH</name>
<evidence type="ECO:0000313" key="3">
    <source>
        <dbReference type="EMBL" id="PZF77620.1"/>
    </source>
</evidence>
<dbReference type="GO" id="GO:0016705">
    <property type="term" value="F:oxidoreductase activity, acting on paired donors, with incorporation or reduction of molecular oxygen"/>
    <property type="evidence" value="ECO:0007669"/>
    <property type="project" value="UniProtKB-UniRule"/>
</dbReference>
<dbReference type="InterPro" id="IPR001763">
    <property type="entry name" value="Rhodanese-like_dom"/>
</dbReference>
<keyword evidence="3" id="KW-0808">Transferase</keyword>
<dbReference type="CDD" id="cd01518">
    <property type="entry name" value="RHOD_YceA"/>
    <property type="match status" value="1"/>
</dbReference>
<comment type="catalytic activity">
    <reaction evidence="1">
        <text>uridine(34) in tRNA + AH2 + O2 = 5-hydroxyuridine(34) in tRNA + A + H2O</text>
        <dbReference type="Rhea" id="RHEA:64224"/>
        <dbReference type="Rhea" id="RHEA-COMP:11727"/>
        <dbReference type="Rhea" id="RHEA-COMP:13381"/>
        <dbReference type="ChEBI" id="CHEBI:13193"/>
        <dbReference type="ChEBI" id="CHEBI:15377"/>
        <dbReference type="ChEBI" id="CHEBI:15379"/>
        <dbReference type="ChEBI" id="CHEBI:17499"/>
        <dbReference type="ChEBI" id="CHEBI:65315"/>
        <dbReference type="ChEBI" id="CHEBI:136877"/>
    </reaction>
</comment>
<gene>
    <name evidence="1" type="primary">trhO</name>
    <name evidence="3" type="ORF">DK847_04035</name>
</gene>
<dbReference type="Gene3D" id="3.30.70.100">
    <property type="match status" value="1"/>
</dbReference>
<dbReference type="SUPFAM" id="SSF52821">
    <property type="entry name" value="Rhodanese/Cell cycle control phosphatase"/>
    <property type="match status" value="1"/>
</dbReference>
<dbReference type="EC" id="1.14.-.-" evidence="1"/>
<dbReference type="Pfam" id="PF00581">
    <property type="entry name" value="Rhodanese"/>
    <property type="match status" value="1"/>
</dbReference>
<dbReference type="Pfam" id="PF17773">
    <property type="entry name" value="UPF0176_N"/>
    <property type="match status" value="1"/>
</dbReference>
<dbReference type="InterPro" id="IPR040503">
    <property type="entry name" value="TRHO_N"/>
</dbReference>
<dbReference type="NCBIfam" id="NF001136">
    <property type="entry name" value="PRK00142.1-4"/>
    <property type="match status" value="1"/>
</dbReference>
<dbReference type="PANTHER" id="PTHR43268:SF3">
    <property type="entry name" value="RHODANESE-LIKE DOMAIN-CONTAINING PROTEIN 7-RELATED"/>
    <property type="match status" value="1"/>
</dbReference>
<evidence type="ECO:0000259" key="2">
    <source>
        <dbReference type="PROSITE" id="PS50206"/>
    </source>
</evidence>
<dbReference type="PROSITE" id="PS50206">
    <property type="entry name" value="RHODANESE_3"/>
    <property type="match status" value="1"/>
</dbReference>
<sequence length="241" mass="26447">MIAVSAFYKFVHLPQFAELRPMLLDAAKARGIRGTILLAAEGINGTIAGAPDDLVAMMVFIRAIPAFAGLESKESHAESMPFQRMKVRLKKEIVTMGVQGLDPAHVVGTYVAPEDWNALISDPDVLVIDTRNSFEFAAGTFAHAVDPQTKSFGEFPAYVQRELGAQKDRPIAMFCTGGIRCEKATSYLRSQGFGKVYHLKGGILKYLEVIPPEQSLWQGSCFVFDEREGLGHGLEIVKPED</sequence>
<protein>
    <recommendedName>
        <fullName evidence="1">tRNA uridine(34) hydroxylase</fullName>
        <ecNumber evidence="1">1.14.-.-</ecNumber>
    </recommendedName>
    <alternativeName>
        <fullName evidence="1">tRNA hydroxylation protein O</fullName>
    </alternativeName>
</protein>
<reference evidence="4" key="1">
    <citation type="submission" date="2018-06" db="EMBL/GenBank/DDBJ databases">
        <title>Aestuariibacter litoralis strain KCTC 52945T.</title>
        <authorList>
            <person name="Li X."/>
            <person name="Salam N."/>
            <person name="Li J.-L."/>
            <person name="Chen Y.-M."/>
            <person name="Yang Z.-W."/>
            <person name="Zhang L.-Y."/>
            <person name="Han M.-X."/>
            <person name="Xiao M."/>
            <person name="Li W.-J."/>
        </authorList>
    </citation>
    <scope>NUCLEOTIDE SEQUENCE [LARGE SCALE GENOMIC DNA]</scope>
    <source>
        <strain evidence="4">KCTC 52945</strain>
    </source>
</reference>
<comment type="caution">
    <text evidence="3">The sequence shown here is derived from an EMBL/GenBank/DDBJ whole genome shotgun (WGS) entry which is preliminary data.</text>
</comment>
<dbReference type="AlphaFoldDB" id="A0A2W2AYF2"/>
<dbReference type="SMART" id="SM00450">
    <property type="entry name" value="RHOD"/>
    <property type="match status" value="1"/>
</dbReference>
<organism evidence="3 4">
    <name type="scientific">Aestuariivirga litoralis</name>
    <dbReference type="NCBI Taxonomy" id="2650924"/>
    <lineage>
        <taxon>Bacteria</taxon>
        <taxon>Pseudomonadati</taxon>
        <taxon>Pseudomonadota</taxon>
        <taxon>Alphaproteobacteria</taxon>
        <taxon>Hyphomicrobiales</taxon>
        <taxon>Aestuariivirgaceae</taxon>
        <taxon>Aestuariivirga</taxon>
    </lineage>
</organism>
<dbReference type="InterPro" id="IPR036873">
    <property type="entry name" value="Rhodanese-like_dom_sf"/>
</dbReference>
<comment type="function">
    <text evidence="1">Catalyzes oxygen-dependent 5-hydroxyuridine (ho5U) modification at position 34 in tRNAs.</text>
</comment>
<keyword evidence="1" id="KW-0819">tRNA processing</keyword>
<comment type="similarity">
    <text evidence="1">Belongs to the TrhO family.</text>
</comment>
<feature type="domain" description="Rhodanese" evidence="2">
    <location>
        <begin position="121"/>
        <end position="215"/>
    </location>
</feature>
<dbReference type="HAMAP" id="MF_00469">
    <property type="entry name" value="TrhO"/>
    <property type="match status" value="1"/>
</dbReference>